<evidence type="ECO:0000313" key="2">
    <source>
        <dbReference type="EMBL" id="CAK6970393.1"/>
    </source>
</evidence>
<keyword evidence="3" id="KW-1185">Reference proteome</keyword>
<dbReference type="EMBL" id="CAWUFR010000155">
    <property type="protein sequence ID" value="CAK6970393.1"/>
    <property type="molecule type" value="Genomic_DNA"/>
</dbReference>
<accession>A0AAV1PFK5</accession>
<comment type="caution">
    <text evidence="2">The sequence shown here is derived from an EMBL/GenBank/DDBJ whole genome shotgun (WGS) entry which is preliminary data.</text>
</comment>
<feature type="region of interest" description="Disordered" evidence="1">
    <location>
        <begin position="90"/>
        <end position="112"/>
    </location>
</feature>
<organism evidence="2 3">
    <name type="scientific">Scomber scombrus</name>
    <name type="common">Atlantic mackerel</name>
    <name type="synonym">Scomber vernalis</name>
    <dbReference type="NCBI Taxonomy" id="13677"/>
    <lineage>
        <taxon>Eukaryota</taxon>
        <taxon>Metazoa</taxon>
        <taxon>Chordata</taxon>
        <taxon>Craniata</taxon>
        <taxon>Vertebrata</taxon>
        <taxon>Euteleostomi</taxon>
        <taxon>Actinopterygii</taxon>
        <taxon>Neopterygii</taxon>
        <taxon>Teleostei</taxon>
        <taxon>Neoteleostei</taxon>
        <taxon>Acanthomorphata</taxon>
        <taxon>Pelagiaria</taxon>
        <taxon>Scombriformes</taxon>
        <taxon>Scombridae</taxon>
        <taxon>Scomber</taxon>
    </lineage>
</organism>
<reference evidence="2 3" key="1">
    <citation type="submission" date="2024-01" db="EMBL/GenBank/DDBJ databases">
        <authorList>
            <person name="Alioto T."/>
            <person name="Alioto T."/>
            <person name="Gomez Garrido J."/>
        </authorList>
    </citation>
    <scope>NUCLEOTIDE SEQUENCE [LARGE SCALE GENOMIC DNA]</scope>
</reference>
<evidence type="ECO:0000313" key="3">
    <source>
        <dbReference type="Proteomes" id="UP001314229"/>
    </source>
</evidence>
<proteinExistence type="predicted"/>
<feature type="compositionally biased region" description="Basic and acidic residues" evidence="1">
    <location>
        <begin position="93"/>
        <end position="112"/>
    </location>
</feature>
<dbReference type="Proteomes" id="UP001314229">
    <property type="component" value="Unassembled WGS sequence"/>
</dbReference>
<name>A0AAV1PFK5_SCOSC</name>
<dbReference type="PANTHER" id="PTHR35450:SF2">
    <property type="entry name" value="REVERSE TRANSCRIPTASE DOMAIN-CONTAINING PROTEIN"/>
    <property type="match status" value="1"/>
</dbReference>
<dbReference type="PANTHER" id="PTHR35450">
    <property type="entry name" value="REVERSE TRANSCRIPTASE DOMAIN-CONTAINING PROTEIN"/>
    <property type="match status" value="1"/>
</dbReference>
<sequence length="112" mass="13142">MERDEMKQGQRRKVVTARQEVTQKNICTEYGLEEWKTPPNGVQSDRAKIMWDFHIQTDKLVMANLQDIVSIDKQQKKAVVIDISFPRDSNISKNEHKKLNNDQGLKEELEKM</sequence>
<gene>
    <name evidence="2" type="ORF">FSCOSCO3_A002973</name>
</gene>
<dbReference type="AlphaFoldDB" id="A0AAV1PFK5"/>
<evidence type="ECO:0000256" key="1">
    <source>
        <dbReference type="SAM" id="MobiDB-lite"/>
    </source>
</evidence>
<protein>
    <submittedName>
        <fullName evidence="2">Uncharacterized protein</fullName>
    </submittedName>
</protein>